<dbReference type="InterPro" id="IPR002110">
    <property type="entry name" value="Ankyrin_rpt"/>
</dbReference>
<evidence type="ECO:0000256" key="2">
    <source>
        <dbReference type="ARBA" id="ARBA00022475"/>
    </source>
</evidence>
<evidence type="ECO:0000256" key="3">
    <source>
        <dbReference type="ARBA" id="ARBA00022692"/>
    </source>
</evidence>
<accession>A0AAD9QKL7</accession>
<dbReference type="Pfam" id="PF01094">
    <property type="entry name" value="ANF_receptor"/>
    <property type="match status" value="1"/>
</dbReference>
<keyword evidence="18" id="KW-1185">Reference proteome</keyword>
<dbReference type="PROSITE" id="PS50088">
    <property type="entry name" value="ANK_REPEAT"/>
    <property type="match status" value="1"/>
</dbReference>
<dbReference type="InterPro" id="IPR028082">
    <property type="entry name" value="Peripla_BP_I"/>
</dbReference>
<dbReference type="InterPro" id="IPR000719">
    <property type="entry name" value="Prot_kinase_dom"/>
</dbReference>
<organism evidence="17 18">
    <name type="scientific">Acropora cervicornis</name>
    <name type="common">Staghorn coral</name>
    <dbReference type="NCBI Taxonomy" id="6130"/>
    <lineage>
        <taxon>Eukaryota</taxon>
        <taxon>Metazoa</taxon>
        <taxon>Cnidaria</taxon>
        <taxon>Anthozoa</taxon>
        <taxon>Hexacorallia</taxon>
        <taxon>Scleractinia</taxon>
        <taxon>Astrocoeniina</taxon>
        <taxon>Acroporidae</taxon>
        <taxon>Acropora</taxon>
    </lineage>
</organism>
<keyword evidence="9" id="KW-0325">Glycoprotein</keyword>
<evidence type="ECO:0000313" key="17">
    <source>
        <dbReference type="EMBL" id="KAK2563083.1"/>
    </source>
</evidence>
<dbReference type="GO" id="GO:0005524">
    <property type="term" value="F:ATP binding"/>
    <property type="evidence" value="ECO:0007669"/>
    <property type="project" value="InterPro"/>
</dbReference>
<dbReference type="Pfam" id="PF00003">
    <property type="entry name" value="7tm_3"/>
    <property type="match status" value="1"/>
</dbReference>
<dbReference type="SUPFAM" id="SSF53822">
    <property type="entry name" value="Periplasmic binding protein-like I"/>
    <property type="match status" value="1"/>
</dbReference>
<evidence type="ECO:0000259" key="15">
    <source>
        <dbReference type="PROSITE" id="PS50011"/>
    </source>
</evidence>
<evidence type="ECO:0000256" key="7">
    <source>
        <dbReference type="ARBA" id="ARBA00023136"/>
    </source>
</evidence>
<reference evidence="17" key="2">
    <citation type="journal article" date="2023" name="Science">
        <title>Genomic signatures of disease resistance in endangered staghorn corals.</title>
        <authorList>
            <person name="Vollmer S.V."/>
            <person name="Selwyn J.D."/>
            <person name="Despard B.A."/>
            <person name="Roesel C.L."/>
        </authorList>
    </citation>
    <scope>NUCLEOTIDE SEQUENCE</scope>
    <source>
        <strain evidence="17">K2</strain>
    </source>
</reference>
<feature type="domain" description="G-protein coupled receptors family 3 profile" evidence="16">
    <location>
        <begin position="449"/>
        <end position="710"/>
    </location>
</feature>
<dbReference type="GO" id="GO:0038039">
    <property type="term" value="C:G protein-coupled receptor heterodimeric complex"/>
    <property type="evidence" value="ECO:0007669"/>
    <property type="project" value="TreeGrafter"/>
</dbReference>
<dbReference type="PRINTS" id="PR01177">
    <property type="entry name" value="GABAB1RECPTR"/>
</dbReference>
<feature type="transmembrane region" description="Helical" evidence="13">
    <location>
        <begin position="565"/>
        <end position="588"/>
    </location>
</feature>
<evidence type="ECO:0000256" key="6">
    <source>
        <dbReference type="ARBA" id="ARBA00023040"/>
    </source>
</evidence>
<feature type="transmembrane region" description="Helical" evidence="13">
    <location>
        <begin position="624"/>
        <end position="644"/>
    </location>
</feature>
<dbReference type="PROSITE" id="PS50011">
    <property type="entry name" value="PROTEIN_KINASE_DOM"/>
    <property type="match status" value="1"/>
</dbReference>
<dbReference type="FunFam" id="3.40.50.2300:FF:000063">
    <property type="entry name" value="Gamma-aminobutyric acid type B receptor subunit"/>
    <property type="match status" value="1"/>
</dbReference>
<dbReference type="InterPro" id="IPR001245">
    <property type="entry name" value="Ser-Thr/Tyr_kinase_cat_dom"/>
</dbReference>
<dbReference type="Gene3D" id="1.10.510.10">
    <property type="entry name" value="Transferase(Phosphotransferase) domain 1"/>
    <property type="match status" value="1"/>
</dbReference>
<dbReference type="PRINTS" id="PR01176">
    <property type="entry name" value="GABABRECEPTR"/>
</dbReference>
<dbReference type="GO" id="GO:0007214">
    <property type="term" value="P:gamma-aminobutyric acid signaling pathway"/>
    <property type="evidence" value="ECO:0007669"/>
    <property type="project" value="TreeGrafter"/>
</dbReference>
<reference evidence="17" key="1">
    <citation type="journal article" date="2023" name="G3 (Bethesda)">
        <title>Whole genome assembly and annotation of the endangered Caribbean coral Acropora cervicornis.</title>
        <authorList>
            <person name="Selwyn J.D."/>
            <person name="Vollmer S.V."/>
        </authorList>
    </citation>
    <scope>NUCLEOTIDE SEQUENCE</scope>
    <source>
        <strain evidence="17">K2</strain>
    </source>
</reference>
<gene>
    <name evidence="17" type="ORF">P5673_013419</name>
</gene>
<dbReference type="Gene3D" id="3.40.50.2300">
    <property type="match status" value="2"/>
</dbReference>
<keyword evidence="12" id="KW-0040">ANK repeat</keyword>
<keyword evidence="7 13" id="KW-0472">Membrane</keyword>
<dbReference type="SUPFAM" id="SSF56112">
    <property type="entry name" value="Protein kinase-like (PK-like)"/>
    <property type="match status" value="1"/>
</dbReference>
<dbReference type="CDD" id="cd15047">
    <property type="entry name" value="7tmC_GABA-B-like"/>
    <property type="match status" value="1"/>
</dbReference>
<dbReference type="InterPro" id="IPR001828">
    <property type="entry name" value="ANF_lig-bd_rcpt"/>
</dbReference>
<comment type="subcellular location">
    <subcellularLocation>
        <location evidence="1">Cell membrane</location>
        <topology evidence="1">Multi-pass membrane protein</topology>
    </subcellularLocation>
</comment>
<dbReference type="InterPro" id="IPR036770">
    <property type="entry name" value="Ankyrin_rpt-contain_sf"/>
</dbReference>
<feature type="transmembrane region" description="Helical" evidence="13">
    <location>
        <begin position="664"/>
        <end position="682"/>
    </location>
</feature>
<evidence type="ECO:0000256" key="12">
    <source>
        <dbReference type="PROSITE-ProRule" id="PRU00023"/>
    </source>
</evidence>
<keyword evidence="10" id="KW-0807">Transducer</keyword>
<sequence>MEATISFFLLALLSNVFNVFCKEDLHLGIFYGVNVFSRGWSSEGAMPAVRMALDHVNKDPSILPGYTLREHWRDSKCDSGVAIRAMLDLISRSPTKIMFTAPGCSPAAEPIAEAASFWGAVQVGFSNTSPLLSDDSRFPLYSRTSPSETLNNKAIVALLQVLQWNRVAIIIQQDHIFTKTKENLIFLLLKNNVTIEFVESFDEDPEYPVRSIKSKDVRIIIGLMYEDKFVKVACEAYRQSIYGRKYVWILPGWYSENWWENSGDSPCTVHQIIEAAGSYLATRPLQLGTSTTPTIAGKTVTELHNELDDIVRSHAYPVNAFSSFAYDAIWSIALTLHQASYILNSQNKQLSNFTYGDNETAILFRDKLRNLSFYGMSAMNREGLVKYDEHGDRETSIEILQQQGDARVVVSLYNKSKTDLDGSLMKWDGKPPKDGVIIETKANEDSVAYTVAIICLSIGGIVVSFLCLTVNIAFRKHRVIKMSSPHFNNITAVGGFICYLYVILGAVNHSRTYFGESQNVCTIRAYLIVIGFTLVFGGMFAKTWRVYKIFTNRRLKREIGGLSTVQLMLGIFCILVVDIVVLVSWNLIDPMQLRTVEISVNPNQEDIEIHTITQQCVSNYYSSWIIGLILFKGALLLFGVFLAWETRNVHYAELNDSRNIGVAVYNILLFSGVSITAEFVLSDLMARRIFNNSVIYLCATMTFSFIEDPKKNNFNLSIHGTPARMALENNHVRCLSLLLRGGADLKAKDHDHQTLLECIQSKLNPIEAEKLLRQTERRKSKRQGTKIQRTRTEDEQVQEGVIMAHVNQVLNIEIQQYEGLVYSNQPFSIYFQGVHRGGSVTLKSDLRHPNILLLMAISSSPDPSQRGLVLEHIERAFLNVLLHEEKTVFDEKTILGISRDVACALQFVHQRGYIHCHLSSDSVTLTENYTAKICNFEYSQRIKGGKDVGNAISHLKILYDYMAPEQLIGYPADQPCDVFSFGVLIWECITRKPPLRYIRSLKQLTKKRVDPRLHKLPTNCSQNFKALITDCLKAASDRPNFQQVYGWLSAVITAQYASLRPTTFFLHQQEHLFRNKKQK</sequence>
<keyword evidence="8 17" id="KW-0675">Receptor</keyword>
<feature type="chain" id="PRO_5042037196" description="Gamma-aminobutyric acid type B receptor subunit 2" evidence="14">
    <location>
        <begin position="22"/>
        <end position="1079"/>
    </location>
</feature>
<evidence type="ECO:0000256" key="14">
    <source>
        <dbReference type="SAM" id="SignalP"/>
    </source>
</evidence>
<dbReference type="PROSITE" id="PS50259">
    <property type="entry name" value="G_PROTEIN_RECEP_F3_4"/>
    <property type="match status" value="1"/>
</dbReference>
<dbReference type="Gene3D" id="1.25.40.20">
    <property type="entry name" value="Ankyrin repeat-containing domain"/>
    <property type="match status" value="1"/>
</dbReference>
<dbReference type="Pfam" id="PF07714">
    <property type="entry name" value="PK_Tyr_Ser-Thr"/>
    <property type="match status" value="1"/>
</dbReference>
<dbReference type="PANTHER" id="PTHR10519:SF20">
    <property type="entry name" value="G-PROTEIN COUPLED RECEPTOR 156-RELATED"/>
    <property type="match status" value="1"/>
</dbReference>
<dbReference type="PANTHER" id="PTHR10519">
    <property type="entry name" value="GABA-B RECEPTOR"/>
    <property type="match status" value="1"/>
</dbReference>
<evidence type="ECO:0000256" key="11">
    <source>
        <dbReference type="ARBA" id="ARBA00073785"/>
    </source>
</evidence>
<dbReference type="CDD" id="cd06366">
    <property type="entry name" value="PBP1_GABAb_receptor"/>
    <property type="match status" value="1"/>
</dbReference>
<keyword evidence="2" id="KW-1003">Cell membrane</keyword>
<dbReference type="EMBL" id="JARQWQ010000026">
    <property type="protein sequence ID" value="KAK2563083.1"/>
    <property type="molecule type" value="Genomic_DNA"/>
</dbReference>
<dbReference type="InterPro" id="IPR002455">
    <property type="entry name" value="GPCR3_GABA-B"/>
</dbReference>
<protein>
    <recommendedName>
        <fullName evidence="11">Gamma-aminobutyric acid type B receptor subunit 2</fullName>
    </recommendedName>
</protein>
<comment type="caution">
    <text evidence="17">The sequence shown here is derived from an EMBL/GenBank/DDBJ whole genome shotgun (WGS) entry which is preliminary data.</text>
</comment>
<dbReference type="SUPFAM" id="SSF48403">
    <property type="entry name" value="Ankyrin repeat"/>
    <property type="match status" value="1"/>
</dbReference>
<keyword evidence="5 13" id="KW-1133">Transmembrane helix</keyword>
<dbReference type="AlphaFoldDB" id="A0AAD9QKL7"/>
<evidence type="ECO:0000256" key="4">
    <source>
        <dbReference type="ARBA" id="ARBA00022729"/>
    </source>
</evidence>
<evidence type="ECO:0000256" key="10">
    <source>
        <dbReference type="ARBA" id="ARBA00023224"/>
    </source>
</evidence>
<keyword evidence="3 13" id="KW-0812">Transmembrane</keyword>
<evidence type="ECO:0000259" key="16">
    <source>
        <dbReference type="PROSITE" id="PS50259"/>
    </source>
</evidence>
<feature type="transmembrane region" description="Helical" evidence="13">
    <location>
        <begin position="486"/>
        <end position="504"/>
    </location>
</feature>
<proteinExistence type="predicted"/>
<evidence type="ECO:0000256" key="13">
    <source>
        <dbReference type="SAM" id="Phobius"/>
    </source>
</evidence>
<dbReference type="InterPro" id="IPR017978">
    <property type="entry name" value="GPCR_3_C"/>
</dbReference>
<feature type="repeat" description="ANK" evidence="12">
    <location>
        <begin position="718"/>
        <end position="750"/>
    </location>
</feature>
<evidence type="ECO:0000256" key="5">
    <source>
        <dbReference type="ARBA" id="ARBA00022989"/>
    </source>
</evidence>
<dbReference type="InterPro" id="IPR011009">
    <property type="entry name" value="Kinase-like_dom_sf"/>
</dbReference>
<feature type="domain" description="Protein kinase" evidence="15">
    <location>
        <begin position="732"/>
        <end position="1048"/>
    </location>
</feature>
<name>A0AAD9QKL7_ACRCE</name>
<keyword evidence="4 14" id="KW-0732">Signal</keyword>
<evidence type="ECO:0000256" key="1">
    <source>
        <dbReference type="ARBA" id="ARBA00004651"/>
    </source>
</evidence>
<feature type="transmembrane region" description="Helical" evidence="13">
    <location>
        <begin position="524"/>
        <end position="544"/>
    </location>
</feature>
<dbReference type="Proteomes" id="UP001249851">
    <property type="component" value="Unassembled WGS sequence"/>
</dbReference>
<feature type="signal peptide" evidence="14">
    <location>
        <begin position="1"/>
        <end position="21"/>
    </location>
</feature>
<evidence type="ECO:0000256" key="8">
    <source>
        <dbReference type="ARBA" id="ARBA00023170"/>
    </source>
</evidence>
<keyword evidence="6" id="KW-0297">G-protein coupled receptor</keyword>
<evidence type="ECO:0000313" key="18">
    <source>
        <dbReference type="Proteomes" id="UP001249851"/>
    </source>
</evidence>
<dbReference type="GO" id="GO:0004965">
    <property type="term" value="F:G protein-coupled GABA receptor activity"/>
    <property type="evidence" value="ECO:0007669"/>
    <property type="project" value="InterPro"/>
</dbReference>
<evidence type="ECO:0000256" key="9">
    <source>
        <dbReference type="ARBA" id="ARBA00023180"/>
    </source>
</evidence>
<dbReference type="GO" id="GO:0004672">
    <property type="term" value="F:protein kinase activity"/>
    <property type="evidence" value="ECO:0007669"/>
    <property type="project" value="InterPro"/>
</dbReference>
<feature type="transmembrane region" description="Helical" evidence="13">
    <location>
        <begin position="447"/>
        <end position="474"/>
    </location>
</feature>